<feature type="compositionally biased region" description="Low complexity" evidence="7">
    <location>
        <begin position="30"/>
        <end position="50"/>
    </location>
</feature>
<dbReference type="InterPro" id="IPR011009">
    <property type="entry name" value="Kinase-like_dom_sf"/>
</dbReference>
<evidence type="ECO:0000256" key="5">
    <source>
        <dbReference type="ARBA" id="ARBA00022840"/>
    </source>
</evidence>
<feature type="compositionally biased region" description="Low complexity" evidence="7">
    <location>
        <begin position="401"/>
        <end position="422"/>
    </location>
</feature>
<accession>A0ABC8QS24</accession>
<feature type="domain" description="Protein kinase" evidence="8">
    <location>
        <begin position="524"/>
        <end position="703"/>
    </location>
</feature>
<dbReference type="GO" id="GO:0004674">
    <property type="term" value="F:protein serine/threonine kinase activity"/>
    <property type="evidence" value="ECO:0007669"/>
    <property type="project" value="UniProtKB-KW"/>
</dbReference>
<evidence type="ECO:0000256" key="1">
    <source>
        <dbReference type="ARBA" id="ARBA00022527"/>
    </source>
</evidence>
<reference evidence="9 10" key="1">
    <citation type="submission" date="2024-02" db="EMBL/GenBank/DDBJ databases">
        <authorList>
            <person name="Vignale AGUSTIN F."/>
            <person name="Sosa J E."/>
            <person name="Modenutti C."/>
        </authorList>
    </citation>
    <scope>NUCLEOTIDE SEQUENCE [LARGE SCALE GENOMIC DNA]</scope>
</reference>
<dbReference type="AlphaFoldDB" id="A0ABC8QS24"/>
<proteinExistence type="predicted"/>
<feature type="region of interest" description="Disordered" evidence="7">
    <location>
        <begin position="401"/>
        <end position="447"/>
    </location>
</feature>
<evidence type="ECO:0000256" key="4">
    <source>
        <dbReference type="ARBA" id="ARBA00022777"/>
    </source>
</evidence>
<dbReference type="Pfam" id="PF00069">
    <property type="entry name" value="Pkinase"/>
    <property type="match status" value="1"/>
</dbReference>
<keyword evidence="4" id="KW-0418">Kinase</keyword>
<keyword evidence="3 6" id="KW-0547">Nucleotide-binding</keyword>
<keyword evidence="1" id="KW-0723">Serine/threonine-protein kinase</keyword>
<feature type="compositionally biased region" description="Polar residues" evidence="7">
    <location>
        <begin position="14"/>
        <end position="29"/>
    </location>
</feature>
<comment type="caution">
    <text evidence="9">The sequence shown here is derived from an EMBL/GenBank/DDBJ whole genome shotgun (WGS) entry which is preliminary data.</text>
</comment>
<feature type="region of interest" description="Disordered" evidence="7">
    <location>
        <begin position="479"/>
        <end position="505"/>
    </location>
</feature>
<dbReference type="Proteomes" id="UP001642360">
    <property type="component" value="Unassembled WGS sequence"/>
</dbReference>
<dbReference type="PROSITE" id="PS50011">
    <property type="entry name" value="PROTEIN_KINASE_DOM"/>
    <property type="match status" value="1"/>
</dbReference>
<feature type="region of interest" description="Disordered" evidence="7">
    <location>
        <begin position="1"/>
        <end position="50"/>
    </location>
</feature>
<keyword evidence="5 6" id="KW-0067">ATP-binding</keyword>
<evidence type="ECO:0000313" key="9">
    <source>
        <dbReference type="EMBL" id="CAK9135528.1"/>
    </source>
</evidence>
<gene>
    <name evidence="9" type="ORF">ILEXP_LOCUS2481</name>
</gene>
<dbReference type="InterPro" id="IPR000719">
    <property type="entry name" value="Prot_kinase_dom"/>
</dbReference>
<evidence type="ECO:0000259" key="8">
    <source>
        <dbReference type="PROSITE" id="PS50011"/>
    </source>
</evidence>
<dbReference type="PANTHER" id="PTHR22974">
    <property type="entry name" value="MIXED LINEAGE PROTEIN KINASE"/>
    <property type="match status" value="1"/>
</dbReference>
<evidence type="ECO:0000256" key="3">
    <source>
        <dbReference type="ARBA" id="ARBA00022741"/>
    </source>
</evidence>
<keyword evidence="10" id="KW-1185">Reference proteome</keyword>
<evidence type="ECO:0000256" key="7">
    <source>
        <dbReference type="SAM" id="MobiDB-lite"/>
    </source>
</evidence>
<dbReference type="EMBL" id="CAUOFW020000715">
    <property type="protein sequence ID" value="CAK9135528.1"/>
    <property type="molecule type" value="Genomic_DNA"/>
</dbReference>
<feature type="compositionally biased region" description="Basic and acidic residues" evidence="7">
    <location>
        <begin position="432"/>
        <end position="447"/>
    </location>
</feature>
<protein>
    <recommendedName>
        <fullName evidence="8">Protein kinase domain-containing protein</fullName>
    </recommendedName>
</protein>
<dbReference type="PROSITE" id="PS00107">
    <property type="entry name" value="PROTEIN_KINASE_ATP"/>
    <property type="match status" value="1"/>
</dbReference>
<dbReference type="GO" id="GO:0005524">
    <property type="term" value="F:ATP binding"/>
    <property type="evidence" value="ECO:0007669"/>
    <property type="project" value="UniProtKB-UniRule"/>
</dbReference>
<dbReference type="PANTHER" id="PTHR22974:SF21">
    <property type="entry name" value="DUAL SPECIFICITY PROTEIN KINASE TTK"/>
    <property type="match status" value="1"/>
</dbReference>
<sequence length="703" mass="77627">MDGEANLPAPPLVTKSSNLIRPINQDFNQSRSFTSASSSSSSSFSPSSPPGFLRHVQAAFKRHRPIVVRTQAHNSEGVAMNMREATICNVFNSLLPDQTNLGTMQPNSIRPRRLLNPQLETSKSSTLNLDTKKSQDELALGHRERNCAAQTKNMVSVTHKAQEDASITAPSLLGTITDLNEHNNKPFEIHRDRPRPATDCKNNDTVSSLLIEYEHFPAVEGQKKVQFAVENSAKTQGADDQMATGTDNLLSYMGSLALTEMEFDASNQVDTLTALSQDVNQNFPSMEEEIKLRSECMSSSLLAKGCMGIQDQLKNFRNFLQGDLSHPMTQSSVVGSTCATTTLINSASAPIVNSTIYNSHVHKRGGSLMGVESSRDGDMISQPMIQREALQLSYHTSKNSSEVLSEQAASAAQAPSSAAGPADNQLEVQESEPSKEQKNSMMKECDISKDRPLLDDISIKGQASAGDVANVQSQALLSKNPSSDVKLESSMSGKQEKVASGKATSARKRNYDSDLFFKVNGKLYQRLGKIGSGGSSEVHKVISSDCKIYALKKIKLKGRDYATAYGFSQEIEYLNKLKGQNHIIQLIDFEVADKTLLHEVMNGSMSNKDGRVKEDGYIYMVLEYGEIDLAHMLSQKWKELDSSTSTIDENWLRFYWQVLNQLFPLLYFCLQFWVIDTNIYSSTRASKRLVIIGFSPLRAFGLF</sequence>
<organism evidence="9 10">
    <name type="scientific">Ilex paraguariensis</name>
    <name type="common">yerba mate</name>
    <dbReference type="NCBI Taxonomy" id="185542"/>
    <lineage>
        <taxon>Eukaryota</taxon>
        <taxon>Viridiplantae</taxon>
        <taxon>Streptophyta</taxon>
        <taxon>Embryophyta</taxon>
        <taxon>Tracheophyta</taxon>
        <taxon>Spermatophyta</taxon>
        <taxon>Magnoliopsida</taxon>
        <taxon>eudicotyledons</taxon>
        <taxon>Gunneridae</taxon>
        <taxon>Pentapetalae</taxon>
        <taxon>asterids</taxon>
        <taxon>campanulids</taxon>
        <taxon>Aquifoliales</taxon>
        <taxon>Aquifoliaceae</taxon>
        <taxon>Ilex</taxon>
    </lineage>
</organism>
<dbReference type="FunFam" id="3.30.200.20:FF:000131">
    <property type="entry name" value="Dual specificity protein kinase TTK"/>
    <property type="match status" value="1"/>
</dbReference>
<dbReference type="InterPro" id="IPR017441">
    <property type="entry name" value="Protein_kinase_ATP_BS"/>
</dbReference>
<evidence type="ECO:0000256" key="6">
    <source>
        <dbReference type="PROSITE-ProRule" id="PRU10141"/>
    </source>
</evidence>
<dbReference type="Gene3D" id="3.30.200.20">
    <property type="entry name" value="Phosphorylase Kinase, domain 1"/>
    <property type="match status" value="1"/>
</dbReference>
<dbReference type="SUPFAM" id="SSF56112">
    <property type="entry name" value="Protein kinase-like (PK-like)"/>
    <property type="match status" value="1"/>
</dbReference>
<feature type="compositionally biased region" description="Polar residues" evidence="7">
    <location>
        <begin position="479"/>
        <end position="493"/>
    </location>
</feature>
<keyword evidence="2" id="KW-0808">Transferase</keyword>
<evidence type="ECO:0000313" key="10">
    <source>
        <dbReference type="Proteomes" id="UP001642360"/>
    </source>
</evidence>
<feature type="binding site" evidence="6">
    <location>
        <position position="552"/>
    </location>
    <ligand>
        <name>ATP</name>
        <dbReference type="ChEBI" id="CHEBI:30616"/>
    </ligand>
</feature>
<name>A0ABC8QS24_9AQUA</name>
<evidence type="ECO:0000256" key="2">
    <source>
        <dbReference type="ARBA" id="ARBA00022679"/>
    </source>
</evidence>